<name>A0A9Q3F1N7_9BASI</name>
<comment type="caution">
    <text evidence="1">The sequence shown here is derived from an EMBL/GenBank/DDBJ whole genome shotgun (WGS) entry which is preliminary data.</text>
</comment>
<dbReference type="Proteomes" id="UP000765509">
    <property type="component" value="Unassembled WGS sequence"/>
</dbReference>
<organism evidence="1 2">
    <name type="scientific">Austropuccinia psidii MF-1</name>
    <dbReference type="NCBI Taxonomy" id="1389203"/>
    <lineage>
        <taxon>Eukaryota</taxon>
        <taxon>Fungi</taxon>
        <taxon>Dikarya</taxon>
        <taxon>Basidiomycota</taxon>
        <taxon>Pucciniomycotina</taxon>
        <taxon>Pucciniomycetes</taxon>
        <taxon>Pucciniales</taxon>
        <taxon>Sphaerophragmiaceae</taxon>
        <taxon>Austropuccinia</taxon>
    </lineage>
</organism>
<evidence type="ECO:0000313" key="1">
    <source>
        <dbReference type="EMBL" id="MBW0529912.1"/>
    </source>
</evidence>
<dbReference type="SUPFAM" id="SSF53098">
    <property type="entry name" value="Ribonuclease H-like"/>
    <property type="match status" value="1"/>
</dbReference>
<keyword evidence="2" id="KW-1185">Reference proteome</keyword>
<sequence>MDWVTALPPGGDRSYKACLVLAYRYIQTPMSLPCHKDDTSMDIAIMILNKAISHTGLFQNIITYHPQTDGLEGRMLQNLGEMIRRFCAYVPEFKDWDGSTHDWCTLEPGLKLEYKTSVHSSTGKTPEMLKTGWNPRLPYDTFKKCIVDINQKASRFKMMVDKARQH</sequence>
<proteinExistence type="predicted"/>
<dbReference type="Gene3D" id="3.30.420.10">
    <property type="entry name" value="Ribonuclease H-like superfamily/Ribonuclease H"/>
    <property type="match status" value="1"/>
</dbReference>
<dbReference type="EMBL" id="AVOT02035532">
    <property type="protein sequence ID" value="MBW0529912.1"/>
    <property type="molecule type" value="Genomic_DNA"/>
</dbReference>
<protein>
    <recommendedName>
        <fullName evidence="3">Integrase catalytic domain-containing protein</fullName>
    </recommendedName>
</protein>
<dbReference type="GO" id="GO:0003676">
    <property type="term" value="F:nucleic acid binding"/>
    <property type="evidence" value="ECO:0007669"/>
    <property type="project" value="InterPro"/>
</dbReference>
<evidence type="ECO:0000313" key="2">
    <source>
        <dbReference type="Proteomes" id="UP000765509"/>
    </source>
</evidence>
<dbReference type="AlphaFoldDB" id="A0A9Q3F1N7"/>
<dbReference type="InterPro" id="IPR036397">
    <property type="entry name" value="RNaseH_sf"/>
</dbReference>
<reference evidence="1" key="1">
    <citation type="submission" date="2021-03" db="EMBL/GenBank/DDBJ databases">
        <title>Draft genome sequence of rust myrtle Austropuccinia psidii MF-1, a brazilian biotype.</title>
        <authorList>
            <person name="Quecine M.C."/>
            <person name="Pachon D.M.R."/>
            <person name="Bonatelli M.L."/>
            <person name="Correr F.H."/>
            <person name="Franceschini L.M."/>
            <person name="Leite T.F."/>
            <person name="Margarido G.R.A."/>
            <person name="Almeida C.A."/>
            <person name="Ferrarezi J.A."/>
            <person name="Labate C.A."/>
        </authorList>
    </citation>
    <scope>NUCLEOTIDE SEQUENCE</scope>
    <source>
        <strain evidence="1">MF-1</strain>
    </source>
</reference>
<accession>A0A9Q3F1N7</accession>
<gene>
    <name evidence="1" type="ORF">O181_069627</name>
</gene>
<evidence type="ECO:0008006" key="3">
    <source>
        <dbReference type="Google" id="ProtNLM"/>
    </source>
</evidence>
<dbReference type="InterPro" id="IPR012337">
    <property type="entry name" value="RNaseH-like_sf"/>
</dbReference>